<dbReference type="EMBL" id="KN827535">
    <property type="protein sequence ID" value="KIK76353.1"/>
    <property type="molecule type" value="Genomic_DNA"/>
</dbReference>
<dbReference type="AlphaFoldDB" id="A0A0D0CM41"/>
<sequence length="239" mass="27147">MEEEWNGAENTVAKRNLDRRPPNEVKARNAARYGQKVFCKFAQEMWRACGMRVVIMVGWKQEDGNTITAISVTPLMVDGEKFQGGHKISVAWDKYISTHFEPAGEPNTDDADYEEESNPKQKQKHKRVDPTTQVTCEDGTIWIGDLAGTGVACACPKAVAPFKKLPQFINVMVGSEHLPPDFQFSGDPSHMKTSDALQFLEFIQACQKEHPHNVFNFHHWIDENRDLQESMEDEDDAKH</sequence>
<feature type="compositionally biased region" description="Acidic residues" evidence="1">
    <location>
        <begin position="107"/>
        <end position="116"/>
    </location>
</feature>
<feature type="region of interest" description="Disordered" evidence="1">
    <location>
        <begin position="101"/>
        <end position="129"/>
    </location>
</feature>
<dbReference type="InParanoid" id="A0A0D0CM41"/>
<dbReference type="HOGENOM" id="CLU_030984_4_0_1"/>
<keyword evidence="3" id="KW-1185">Reference proteome</keyword>
<name>A0A0D0CM41_9AGAM</name>
<gene>
    <name evidence="2" type="ORF">PAXRUDRAFT_18280</name>
</gene>
<evidence type="ECO:0000313" key="2">
    <source>
        <dbReference type="EMBL" id="KIK76353.1"/>
    </source>
</evidence>
<evidence type="ECO:0000313" key="3">
    <source>
        <dbReference type="Proteomes" id="UP000054538"/>
    </source>
</evidence>
<evidence type="ECO:0000256" key="1">
    <source>
        <dbReference type="SAM" id="MobiDB-lite"/>
    </source>
</evidence>
<proteinExistence type="predicted"/>
<organism evidence="2 3">
    <name type="scientific">Paxillus rubicundulus Ve08.2h10</name>
    <dbReference type="NCBI Taxonomy" id="930991"/>
    <lineage>
        <taxon>Eukaryota</taxon>
        <taxon>Fungi</taxon>
        <taxon>Dikarya</taxon>
        <taxon>Basidiomycota</taxon>
        <taxon>Agaricomycotina</taxon>
        <taxon>Agaricomycetes</taxon>
        <taxon>Agaricomycetidae</taxon>
        <taxon>Boletales</taxon>
        <taxon>Paxilineae</taxon>
        <taxon>Paxillaceae</taxon>
        <taxon>Paxillus</taxon>
    </lineage>
</organism>
<reference evidence="2 3" key="1">
    <citation type="submission" date="2014-04" db="EMBL/GenBank/DDBJ databases">
        <authorList>
            <consortium name="DOE Joint Genome Institute"/>
            <person name="Kuo A."/>
            <person name="Kohler A."/>
            <person name="Jargeat P."/>
            <person name="Nagy L.G."/>
            <person name="Floudas D."/>
            <person name="Copeland A."/>
            <person name="Barry K.W."/>
            <person name="Cichocki N."/>
            <person name="Veneault-Fourrey C."/>
            <person name="LaButti K."/>
            <person name="Lindquist E.A."/>
            <person name="Lipzen A."/>
            <person name="Lundell T."/>
            <person name="Morin E."/>
            <person name="Murat C."/>
            <person name="Sun H."/>
            <person name="Tunlid A."/>
            <person name="Henrissat B."/>
            <person name="Grigoriev I.V."/>
            <person name="Hibbett D.S."/>
            <person name="Martin F."/>
            <person name="Nordberg H.P."/>
            <person name="Cantor M.N."/>
            <person name="Hua S.X."/>
        </authorList>
    </citation>
    <scope>NUCLEOTIDE SEQUENCE [LARGE SCALE GENOMIC DNA]</scope>
    <source>
        <strain evidence="2 3">Ve08.2h10</strain>
    </source>
</reference>
<feature type="region of interest" description="Disordered" evidence="1">
    <location>
        <begin position="1"/>
        <end position="23"/>
    </location>
</feature>
<reference evidence="3" key="2">
    <citation type="submission" date="2015-01" db="EMBL/GenBank/DDBJ databases">
        <title>Evolutionary Origins and Diversification of the Mycorrhizal Mutualists.</title>
        <authorList>
            <consortium name="DOE Joint Genome Institute"/>
            <consortium name="Mycorrhizal Genomics Consortium"/>
            <person name="Kohler A."/>
            <person name="Kuo A."/>
            <person name="Nagy L.G."/>
            <person name="Floudas D."/>
            <person name="Copeland A."/>
            <person name="Barry K.W."/>
            <person name="Cichocki N."/>
            <person name="Veneault-Fourrey C."/>
            <person name="LaButti K."/>
            <person name="Lindquist E.A."/>
            <person name="Lipzen A."/>
            <person name="Lundell T."/>
            <person name="Morin E."/>
            <person name="Murat C."/>
            <person name="Riley R."/>
            <person name="Ohm R."/>
            <person name="Sun H."/>
            <person name="Tunlid A."/>
            <person name="Henrissat B."/>
            <person name="Grigoriev I.V."/>
            <person name="Hibbett D.S."/>
            <person name="Martin F."/>
        </authorList>
    </citation>
    <scope>NUCLEOTIDE SEQUENCE [LARGE SCALE GENOMIC DNA]</scope>
    <source>
        <strain evidence="3">Ve08.2h10</strain>
    </source>
</reference>
<protein>
    <submittedName>
        <fullName evidence="2">Uncharacterized protein</fullName>
    </submittedName>
</protein>
<dbReference type="OrthoDB" id="2692879at2759"/>
<dbReference type="Proteomes" id="UP000054538">
    <property type="component" value="Unassembled WGS sequence"/>
</dbReference>
<accession>A0A0D0CM41</accession>